<comment type="subcellular location">
    <subcellularLocation>
        <location evidence="1">Host cell</location>
    </subcellularLocation>
    <subcellularLocation>
        <location evidence="2">Secreted</location>
    </subcellularLocation>
</comment>
<comment type="similarity">
    <text evidence="3">Belongs to the RxLR effector family.</text>
</comment>
<evidence type="ECO:0000259" key="7">
    <source>
        <dbReference type="Pfam" id="PF22748"/>
    </source>
</evidence>
<organism evidence="8 9">
    <name type="scientific">Phytophthora nicotianae P10297</name>
    <dbReference type="NCBI Taxonomy" id="1317064"/>
    <lineage>
        <taxon>Eukaryota</taxon>
        <taxon>Sar</taxon>
        <taxon>Stramenopiles</taxon>
        <taxon>Oomycota</taxon>
        <taxon>Peronosporomycetes</taxon>
        <taxon>Peronosporales</taxon>
        <taxon>Peronosporaceae</taxon>
        <taxon>Phytophthora</taxon>
    </lineage>
</organism>
<evidence type="ECO:0000256" key="1">
    <source>
        <dbReference type="ARBA" id="ARBA00004340"/>
    </source>
</evidence>
<dbReference type="Pfam" id="PF22748">
    <property type="entry name" value="PexRD54_WY"/>
    <property type="match status" value="1"/>
</dbReference>
<feature type="domain" description="RxLR effector PexRD54 WY" evidence="7">
    <location>
        <begin position="132"/>
        <end position="173"/>
    </location>
</feature>
<evidence type="ECO:0000256" key="3">
    <source>
        <dbReference type="ARBA" id="ARBA00010400"/>
    </source>
</evidence>
<keyword evidence="5" id="KW-0732">Signal</keyword>
<proteinExistence type="inferred from homology"/>
<dbReference type="GO" id="GO:0043657">
    <property type="term" value="C:host cell"/>
    <property type="evidence" value="ECO:0007669"/>
    <property type="project" value="UniProtKB-SubCell"/>
</dbReference>
<reference evidence="8 9" key="1">
    <citation type="submission" date="2013-11" db="EMBL/GenBank/DDBJ databases">
        <title>The Genome Sequence of Phytophthora parasitica P10297.</title>
        <authorList>
            <consortium name="The Broad Institute Genomics Platform"/>
            <person name="Russ C."/>
            <person name="Tyler B."/>
            <person name="Panabieres F."/>
            <person name="Shan W."/>
            <person name="Tripathy S."/>
            <person name="Grunwald N."/>
            <person name="Machado M."/>
            <person name="Johnson C.S."/>
            <person name="Walker B."/>
            <person name="Young S.K."/>
            <person name="Zeng Q."/>
            <person name="Gargeya S."/>
            <person name="Fitzgerald M."/>
            <person name="Haas B."/>
            <person name="Abouelleil A."/>
            <person name="Allen A.W."/>
            <person name="Alvarado L."/>
            <person name="Arachchi H.M."/>
            <person name="Berlin A.M."/>
            <person name="Chapman S.B."/>
            <person name="Gainer-Dewar J."/>
            <person name="Goldberg J."/>
            <person name="Griggs A."/>
            <person name="Gujja S."/>
            <person name="Hansen M."/>
            <person name="Howarth C."/>
            <person name="Imamovic A."/>
            <person name="Ireland A."/>
            <person name="Larimer J."/>
            <person name="McCowan C."/>
            <person name="Murphy C."/>
            <person name="Pearson M."/>
            <person name="Poon T.W."/>
            <person name="Priest M."/>
            <person name="Roberts A."/>
            <person name="Saif S."/>
            <person name="Shea T."/>
            <person name="Sisk P."/>
            <person name="Sykes S."/>
            <person name="Wortman J."/>
            <person name="Nusbaum C."/>
            <person name="Birren B."/>
        </authorList>
    </citation>
    <scope>NUCLEOTIDE SEQUENCE [LARGE SCALE GENOMIC DNA]</scope>
    <source>
        <strain evidence="8 9">P10297</strain>
    </source>
</reference>
<protein>
    <recommendedName>
        <fullName evidence="7">RxLR effector PexRD54 WY domain-containing protein</fullName>
    </recommendedName>
</protein>
<comment type="caution">
    <text evidence="8">The sequence shown here is derived from an EMBL/GenBank/DDBJ whole genome shotgun (WGS) entry which is preliminary data.</text>
</comment>
<dbReference type="AlphaFoldDB" id="W2YVI1"/>
<evidence type="ECO:0000313" key="9">
    <source>
        <dbReference type="Proteomes" id="UP000018948"/>
    </source>
</evidence>
<dbReference type="EMBL" id="ANIY01002793">
    <property type="protein sequence ID" value="ETP39162.1"/>
    <property type="molecule type" value="Genomic_DNA"/>
</dbReference>
<evidence type="ECO:0000256" key="6">
    <source>
        <dbReference type="ARBA" id="ARBA00023026"/>
    </source>
</evidence>
<dbReference type="Proteomes" id="UP000018948">
    <property type="component" value="Unassembled WGS sequence"/>
</dbReference>
<dbReference type="OrthoDB" id="128291at2759"/>
<evidence type="ECO:0000256" key="5">
    <source>
        <dbReference type="ARBA" id="ARBA00022729"/>
    </source>
</evidence>
<sequence length="596" mass="68967">MSETAAYSTRFLRTIDPDAVEERAPVVDTLKALVTSSEVTPDKLRNWLSEGKSADSVFTRMHLAKTKDMLLKRPQFRSWVQYADDLSKASKKEMLVISTLTAQYGDDALYKLIESAKLDPKIKTLANRLEREQMQYWVAVRKSPDDVFRIYKLDEAKQTVLSTPKFVNWVKHVDDLNAKHPEQPVTTIPTLKKYFNIDDEGLLSLISVGKQSERTKSIASKVEDDLLQIWGNSKKTPDAVLDEMRIDKMNIPLLENSLFTTWAKYVSIFNAKYPNEKRTMIEILTRKFGDQYITHILYKAKSIDTTKTMATQLESAQLTMWRSNDKSVDDVFDLLWLRRRDHDFCSRNSPPILNACVSYLNVIATESPTMLPILLSNLKTTFDDRLLLQFLEAAKPFRSLERAVVKLETEKIRAIFERREQPKEAFRLLGLDGKGNTILSNPLFKEWMDYVKIFNRENPNKQESWFYPLRIHYGWYGVKKIIKTAMNNPNTVKIGKQVEIAMLKQWLEANHNPSEKETMIDILSSKYFDVNLLAIINAAKKDQITKMLATELEDALVMKWVAKNENPAQLLEKLRGIENADELVKRYTDLARSKRM</sequence>
<evidence type="ECO:0000313" key="8">
    <source>
        <dbReference type="EMBL" id="ETP39162.1"/>
    </source>
</evidence>
<dbReference type="InterPro" id="IPR054463">
    <property type="entry name" value="PexRD54_WY"/>
</dbReference>
<gene>
    <name evidence="8" type="ORF">F442_13363</name>
</gene>
<keyword evidence="6" id="KW-0843">Virulence</keyword>
<evidence type="ECO:0000256" key="2">
    <source>
        <dbReference type="ARBA" id="ARBA00004613"/>
    </source>
</evidence>
<accession>W2YVI1</accession>
<name>W2YVI1_PHYNI</name>
<evidence type="ECO:0000256" key="4">
    <source>
        <dbReference type="ARBA" id="ARBA00022525"/>
    </source>
</evidence>
<dbReference type="GO" id="GO:0005576">
    <property type="term" value="C:extracellular region"/>
    <property type="evidence" value="ECO:0007669"/>
    <property type="project" value="UniProtKB-SubCell"/>
</dbReference>
<keyword evidence="4" id="KW-0964">Secreted</keyword>